<feature type="non-terminal residue" evidence="2">
    <location>
        <position position="625"/>
    </location>
</feature>
<dbReference type="EnsemblPlants" id="KQJ98892">
    <property type="protein sequence ID" value="KQJ98892"/>
    <property type="gene ID" value="BRADI_3g40103v3"/>
</dbReference>
<dbReference type="Gramene" id="KQJ98892">
    <property type="protein sequence ID" value="KQJ98892"/>
    <property type="gene ID" value="BRADI_3g40103v3"/>
</dbReference>
<reference evidence="2 3" key="1">
    <citation type="journal article" date="2010" name="Nature">
        <title>Genome sequencing and analysis of the model grass Brachypodium distachyon.</title>
        <authorList>
            <consortium name="International Brachypodium Initiative"/>
        </authorList>
    </citation>
    <scope>NUCLEOTIDE SEQUENCE [LARGE SCALE GENOMIC DNA]</scope>
    <source>
        <strain evidence="2 3">Bd21</strain>
    </source>
</reference>
<feature type="compositionally biased region" description="Basic and acidic residues" evidence="1">
    <location>
        <begin position="144"/>
        <end position="153"/>
    </location>
</feature>
<feature type="compositionally biased region" description="Basic and acidic residues" evidence="1">
    <location>
        <begin position="371"/>
        <end position="390"/>
    </location>
</feature>
<feature type="region of interest" description="Disordered" evidence="1">
    <location>
        <begin position="38"/>
        <end position="61"/>
    </location>
</feature>
<feature type="compositionally biased region" description="Basic and acidic residues" evidence="1">
    <location>
        <begin position="534"/>
        <end position="562"/>
    </location>
</feature>
<reference evidence="3" key="3">
    <citation type="submission" date="2018-08" db="UniProtKB">
        <authorList>
            <consortium name="EnsemblPlants"/>
        </authorList>
    </citation>
    <scope>IDENTIFICATION</scope>
    <source>
        <strain evidence="3">cv. Bd21</strain>
    </source>
</reference>
<keyword evidence="4" id="KW-1185">Reference proteome</keyword>
<evidence type="ECO:0000313" key="2">
    <source>
        <dbReference type="EMBL" id="KQJ98892.2"/>
    </source>
</evidence>
<feature type="compositionally biased region" description="Gly residues" evidence="1">
    <location>
        <begin position="575"/>
        <end position="600"/>
    </location>
</feature>
<feature type="compositionally biased region" description="Basic residues" evidence="1">
    <location>
        <begin position="163"/>
        <end position="176"/>
    </location>
</feature>
<proteinExistence type="predicted"/>
<name>A0A0Q3FL14_BRADI</name>
<feature type="region of interest" description="Disordered" evidence="1">
    <location>
        <begin position="144"/>
        <end position="210"/>
    </location>
</feature>
<dbReference type="EMBL" id="CM000882">
    <property type="protein sequence ID" value="KQJ98892.2"/>
    <property type="molecule type" value="Genomic_DNA"/>
</dbReference>
<organism evidence="2">
    <name type="scientific">Brachypodium distachyon</name>
    <name type="common">Purple false brome</name>
    <name type="synonym">Trachynia distachya</name>
    <dbReference type="NCBI Taxonomy" id="15368"/>
    <lineage>
        <taxon>Eukaryota</taxon>
        <taxon>Viridiplantae</taxon>
        <taxon>Streptophyta</taxon>
        <taxon>Embryophyta</taxon>
        <taxon>Tracheophyta</taxon>
        <taxon>Spermatophyta</taxon>
        <taxon>Magnoliopsida</taxon>
        <taxon>Liliopsida</taxon>
        <taxon>Poales</taxon>
        <taxon>Poaceae</taxon>
        <taxon>BOP clade</taxon>
        <taxon>Pooideae</taxon>
        <taxon>Stipodae</taxon>
        <taxon>Brachypodieae</taxon>
        <taxon>Brachypodium</taxon>
    </lineage>
</organism>
<dbReference type="InParanoid" id="A0A0Q3FL14"/>
<feature type="region of interest" description="Disordered" evidence="1">
    <location>
        <begin position="364"/>
        <end position="403"/>
    </location>
</feature>
<evidence type="ECO:0000256" key="1">
    <source>
        <dbReference type="SAM" id="MobiDB-lite"/>
    </source>
</evidence>
<feature type="region of interest" description="Disordered" evidence="1">
    <location>
        <begin position="503"/>
        <end position="625"/>
    </location>
</feature>
<sequence length="625" mass="67659">MIRSHTQRETITHRILYLLYILPPRNNSSRLFPRTQKQRSNSVHAMPHPSISPRTAECGKVSGAQPQLPLASGVGIAAIVEVLGVAVGVVPEVLRGARDGAAVAAEEAAHLGAGPEEDVPQRAAAVAPAERLGLVVAHLQPAREGRLPRHDPPEPPLPPPPQRARRRQRLDRRHRPRAPEQRRRGGGGGGRERPDPRRQGRRHAASHPGQVQVAARLALAGGGGGVGYREVLPRQAPARLDRLQDRIGGHSVGERSQIRFSGFVSCLLFGVWSLKLWLVARGEEGNEGLLGTYVRTLGSEVSVGREILRFDSLKPQRCGSADGYSAPTPRPTRVDDSVKHEGAACVMCVAERLNLSGATRRTGRRRVGLHGLEDDGQQQHERHQTRHGERPQQQVLGHRAHPRVPEPAAAAVQLIMMTRLRGAGHEDDGQRHRQYWHRGPEARLGLAVAVLVPTAAGRRQLVRLRCGQWQRRLQLLHVGGHHLLLNLVACDSCHGQIERPLPIPVVGGRGSPTKGGRGRGRGRRSAARGKVERRRAERGVARGKERRRAERGATRGKAERRQRSCVGRASAAVEGSGGRSRAGGAVGGGGWRRARGGGGPRSERGQRAAAKCDTVQDGATGGMEL</sequence>
<dbReference type="Proteomes" id="UP000008810">
    <property type="component" value="Chromosome 3"/>
</dbReference>
<accession>A0A0Q3FL14</accession>
<evidence type="ECO:0000313" key="3">
    <source>
        <dbReference type="EnsemblPlants" id="KQJ98892"/>
    </source>
</evidence>
<dbReference type="AlphaFoldDB" id="A0A0Q3FL14"/>
<evidence type="ECO:0000313" key="4">
    <source>
        <dbReference type="Proteomes" id="UP000008810"/>
    </source>
</evidence>
<feature type="compositionally biased region" description="Basic residues" evidence="1">
    <location>
        <begin position="516"/>
        <end position="533"/>
    </location>
</feature>
<reference evidence="2" key="2">
    <citation type="submission" date="2017-06" db="EMBL/GenBank/DDBJ databases">
        <title>WGS assembly of Brachypodium distachyon.</title>
        <authorList>
            <consortium name="The International Brachypodium Initiative"/>
            <person name="Lucas S."/>
            <person name="Harmon-Smith M."/>
            <person name="Lail K."/>
            <person name="Tice H."/>
            <person name="Grimwood J."/>
            <person name="Bruce D."/>
            <person name="Barry K."/>
            <person name="Shu S."/>
            <person name="Lindquist E."/>
            <person name="Wang M."/>
            <person name="Pitluck S."/>
            <person name="Vogel J.P."/>
            <person name="Garvin D.F."/>
            <person name="Mockler T.C."/>
            <person name="Schmutz J."/>
            <person name="Rokhsar D."/>
            <person name="Bevan M.W."/>
        </authorList>
    </citation>
    <scope>NUCLEOTIDE SEQUENCE</scope>
    <source>
        <strain evidence="2">Bd21</strain>
    </source>
</reference>
<protein>
    <submittedName>
        <fullName evidence="2 3">Uncharacterized protein</fullName>
    </submittedName>
</protein>
<gene>
    <name evidence="2" type="ORF">BRADI_3g40103v3</name>
</gene>